<dbReference type="EMBL" id="CAJEWN010000916">
    <property type="protein sequence ID" value="CAD2192012.1"/>
    <property type="molecule type" value="Genomic_DNA"/>
</dbReference>
<dbReference type="Pfam" id="PF00071">
    <property type="entry name" value="Ras"/>
    <property type="match status" value="1"/>
</dbReference>
<sequence>MPISCLLEEKNFQSLRKFQKIFKNFFLIFLKSWASEKPKNINNTNCRHSTSNQNKHKNISPALSLTSTSTTSSNLEEQKEEKLKINKKLKQLPEVVAEAIKRHKSQKLEGGLSARINKDNENGVCLKHTVERSQSQLARSPAGVLSPWLSGNGRSNSRRSHCGGHRSSADQLITENKNAGQQQTNNSSPNNIPQLTIVLMGGPKTGKSALVSQFLWECFLSDYRPTVEEFNWVEYGCVEQKLSGPNFMLQLIDSSGSRDFLAMRHLYYRIADAFMVVYAADDPQSYAEALTMLKEIGEQNTKNAPILLLQNKSDLVPRSNGGDTPPSPALLKDEEKDEQLLVSSVRRMRISAKNLEQVKGAFSWLIEELVRRSENIFSSTQIDGKQRPTIITTENNNGIIKGRKRNGSGPTTGFLPSNNGKIALLTRRRQSMPSRRTASELGIDEQALKQFMKRYETQQGRNGVNCCIQ</sequence>
<name>A0A6V7WYC7_MELEN</name>
<dbReference type="Proteomes" id="UP000580250">
    <property type="component" value="Unassembled WGS sequence"/>
</dbReference>
<evidence type="ECO:0000313" key="5">
    <source>
        <dbReference type="Proteomes" id="UP000580250"/>
    </source>
</evidence>
<dbReference type="GO" id="GO:0003924">
    <property type="term" value="F:GTPase activity"/>
    <property type="evidence" value="ECO:0007669"/>
    <property type="project" value="InterPro"/>
</dbReference>
<dbReference type="GO" id="GO:0007165">
    <property type="term" value="P:signal transduction"/>
    <property type="evidence" value="ECO:0007669"/>
    <property type="project" value="InterPro"/>
</dbReference>
<feature type="region of interest" description="Disordered" evidence="3">
    <location>
        <begin position="136"/>
        <end position="169"/>
    </location>
</feature>
<evidence type="ECO:0000256" key="1">
    <source>
        <dbReference type="ARBA" id="ARBA00022741"/>
    </source>
</evidence>
<dbReference type="OrthoDB" id="265044at2759"/>
<dbReference type="InterPro" id="IPR027417">
    <property type="entry name" value="P-loop_NTPase"/>
</dbReference>
<protein>
    <submittedName>
        <fullName evidence="4">Uncharacterized protein</fullName>
    </submittedName>
</protein>
<keyword evidence="1" id="KW-0547">Nucleotide-binding</keyword>
<reference evidence="4 5" key="1">
    <citation type="submission" date="2020-08" db="EMBL/GenBank/DDBJ databases">
        <authorList>
            <person name="Koutsovoulos G."/>
            <person name="Danchin GJ E."/>
        </authorList>
    </citation>
    <scope>NUCLEOTIDE SEQUENCE [LARGE SCALE GENOMIC DNA]</scope>
</reference>
<dbReference type="GO" id="GO:0016020">
    <property type="term" value="C:membrane"/>
    <property type="evidence" value="ECO:0007669"/>
    <property type="project" value="InterPro"/>
</dbReference>
<dbReference type="PROSITE" id="PS51421">
    <property type="entry name" value="RAS"/>
    <property type="match status" value="1"/>
</dbReference>
<dbReference type="SUPFAM" id="SSF52540">
    <property type="entry name" value="P-loop containing nucleoside triphosphate hydrolases"/>
    <property type="match status" value="1"/>
</dbReference>
<dbReference type="SMART" id="SM00173">
    <property type="entry name" value="RAS"/>
    <property type="match status" value="1"/>
</dbReference>
<dbReference type="InterPro" id="IPR005225">
    <property type="entry name" value="Small_GTP-bd"/>
</dbReference>
<dbReference type="PRINTS" id="PR00449">
    <property type="entry name" value="RASTRNSFRMNG"/>
</dbReference>
<organism evidence="4 5">
    <name type="scientific">Meloidogyne enterolobii</name>
    <name type="common">Root-knot nematode worm</name>
    <name type="synonym">Meloidogyne mayaguensis</name>
    <dbReference type="NCBI Taxonomy" id="390850"/>
    <lineage>
        <taxon>Eukaryota</taxon>
        <taxon>Metazoa</taxon>
        <taxon>Ecdysozoa</taxon>
        <taxon>Nematoda</taxon>
        <taxon>Chromadorea</taxon>
        <taxon>Rhabditida</taxon>
        <taxon>Tylenchina</taxon>
        <taxon>Tylenchomorpha</taxon>
        <taxon>Tylenchoidea</taxon>
        <taxon>Meloidogynidae</taxon>
        <taxon>Meloidogyninae</taxon>
        <taxon>Meloidogyne</taxon>
    </lineage>
</organism>
<dbReference type="SMART" id="SM00175">
    <property type="entry name" value="RAB"/>
    <property type="match status" value="1"/>
</dbReference>
<feature type="region of interest" description="Disordered" evidence="3">
    <location>
        <begin position="41"/>
        <end position="76"/>
    </location>
</feature>
<dbReference type="SMART" id="SM00174">
    <property type="entry name" value="RHO"/>
    <property type="match status" value="1"/>
</dbReference>
<keyword evidence="2" id="KW-0342">GTP-binding</keyword>
<proteinExistence type="predicted"/>
<evidence type="ECO:0000256" key="3">
    <source>
        <dbReference type="SAM" id="MobiDB-lite"/>
    </source>
</evidence>
<dbReference type="Gene3D" id="3.40.50.300">
    <property type="entry name" value="P-loop containing nucleotide triphosphate hydrolases"/>
    <property type="match status" value="1"/>
</dbReference>
<feature type="compositionally biased region" description="Low complexity" evidence="3">
    <location>
        <begin position="63"/>
        <end position="75"/>
    </location>
</feature>
<dbReference type="InterPro" id="IPR001806">
    <property type="entry name" value="Small_GTPase"/>
</dbReference>
<evidence type="ECO:0000313" key="4">
    <source>
        <dbReference type="EMBL" id="CAD2192012.1"/>
    </source>
</evidence>
<dbReference type="PROSITE" id="PS51419">
    <property type="entry name" value="RAB"/>
    <property type="match status" value="1"/>
</dbReference>
<dbReference type="NCBIfam" id="TIGR00231">
    <property type="entry name" value="small_GTP"/>
    <property type="match status" value="1"/>
</dbReference>
<dbReference type="PANTHER" id="PTHR24070">
    <property type="entry name" value="RAS, DI-RAS, AND RHEB FAMILY MEMBERS OF SMALL GTPASE SUPERFAMILY"/>
    <property type="match status" value="1"/>
</dbReference>
<comment type="caution">
    <text evidence="4">The sequence shown here is derived from an EMBL/GenBank/DDBJ whole genome shotgun (WGS) entry which is preliminary data.</text>
</comment>
<accession>A0A6V7WYC7</accession>
<gene>
    <name evidence="4" type="ORF">MENT_LOCUS44879</name>
</gene>
<feature type="compositionally biased region" description="Polar residues" evidence="3">
    <location>
        <begin position="41"/>
        <end position="53"/>
    </location>
</feature>
<dbReference type="GO" id="GO:0005525">
    <property type="term" value="F:GTP binding"/>
    <property type="evidence" value="ECO:0007669"/>
    <property type="project" value="UniProtKB-KW"/>
</dbReference>
<dbReference type="AlphaFoldDB" id="A0A6V7WYC7"/>
<evidence type="ECO:0000256" key="2">
    <source>
        <dbReference type="ARBA" id="ARBA00023134"/>
    </source>
</evidence>
<dbReference type="InterPro" id="IPR020849">
    <property type="entry name" value="Small_GTPase_Ras-type"/>
</dbReference>